<keyword evidence="4" id="KW-1185">Reference proteome</keyword>
<reference evidence="3 4" key="1">
    <citation type="submission" date="2017-03" db="EMBL/GenBank/DDBJ databases">
        <title>Widespread Adenine N6-methylation of Active Genes in Fungi.</title>
        <authorList>
            <consortium name="DOE Joint Genome Institute"/>
            <person name="Mondo S.J."/>
            <person name="Dannebaum R.O."/>
            <person name="Kuo R.C."/>
            <person name="Louie K.B."/>
            <person name="Bewick A.J."/>
            <person name="Labutti K."/>
            <person name="Haridas S."/>
            <person name="Kuo A."/>
            <person name="Salamov A."/>
            <person name="Ahrendt S.R."/>
            <person name="Lau R."/>
            <person name="Bowen B.P."/>
            <person name="Lipzen A."/>
            <person name="Sullivan W."/>
            <person name="Andreopoulos W.B."/>
            <person name="Clum A."/>
            <person name="Lindquist E."/>
            <person name="Daum C."/>
            <person name="Northen T.R."/>
            <person name="Ramamoorthy G."/>
            <person name="Schmitz R.J."/>
            <person name="Gryganskyi A."/>
            <person name="Culley D."/>
            <person name="Magnuson J."/>
            <person name="James T.Y."/>
            <person name="O'Malley M.A."/>
            <person name="Stajich J.E."/>
            <person name="Spatafora J.W."/>
            <person name="Visel A."/>
            <person name="Grigoriev I.V."/>
        </authorList>
    </citation>
    <scope>NUCLEOTIDE SEQUENCE [LARGE SCALE GENOMIC DNA]</scope>
    <source>
        <strain evidence="3 4">NRRL Y-17943</strain>
    </source>
</reference>
<dbReference type="InParanoid" id="A0A1Y1UHK5"/>
<evidence type="ECO:0000256" key="1">
    <source>
        <dbReference type="SAM" id="MobiDB-lite"/>
    </source>
</evidence>
<dbReference type="Proteomes" id="UP000193218">
    <property type="component" value="Unassembled WGS sequence"/>
</dbReference>
<evidence type="ECO:0000259" key="2">
    <source>
        <dbReference type="Pfam" id="PF13259"/>
    </source>
</evidence>
<feature type="compositionally biased region" description="Pro residues" evidence="1">
    <location>
        <begin position="150"/>
        <end position="159"/>
    </location>
</feature>
<evidence type="ECO:0000313" key="3">
    <source>
        <dbReference type="EMBL" id="ORX36565.1"/>
    </source>
</evidence>
<feature type="domain" description="Gag1-like clamp" evidence="2">
    <location>
        <begin position="5"/>
        <end position="140"/>
    </location>
</feature>
<feature type="region of interest" description="Disordered" evidence="1">
    <location>
        <begin position="145"/>
        <end position="206"/>
    </location>
</feature>
<gene>
    <name evidence="3" type="ORF">BD324DRAFT_452149</name>
</gene>
<feature type="region of interest" description="Disordered" evidence="1">
    <location>
        <begin position="1"/>
        <end position="21"/>
    </location>
</feature>
<dbReference type="GeneID" id="33554631"/>
<name>A0A1Y1UHK5_9TREE</name>
<sequence length="206" mass="23039">MTSAQVEKQSSKTKKPKADAQMTNIPSYGVDFFEHRRKLWLAGKAYPQPTSSELPLTYTVTAMDPQPKSFVKSISRETPSIQRLDRLLQNERAIGDKSTWDNGVSRVWSMLDCGRHLSTPIPLNLVIKVLRCSWVRDGTWTIDPVTKRPAVPPESPPLPSDIVPIPQLDPLLKSKHKGQLRLSSPTKWKNGPVIDEEGSEMVSSGK</sequence>
<proteinExistence type="predicted"/>
<dbReference type="Pfam" id="PF13259">
    <property type="entry name" value="clamp_Gag1-like"/>
    <property type="match status" value="1"/>
</dbReference>
<protein>
    <recommendedName>
        <fullName evidence="2">Gag1-like clamp domain-containing protein</fullName>
    </recommendedName>
</protein>
<dbReference type="RefSeq" id="XP_021870634.1">
    <property type="nucleotide sequence ID" value="XM_022012823.1"/>
</dbReference>
<dbReference type="InterPro" id="IPR025124">
    <property type="entry name" value="Gag1-like_clamp"/>
</dbReference>
<dbReference type="AlphaFoldDB" id="A0A1Y1UHK5"/>
<accession>A0A1Y1UHK5</accession>
<dbReference type="EMBL" id="NBSH01000007">
    <property type="protein sequence ID" value="ORX36565.1"/>
    <property type="molecule type" value="Genomic_DNA"/>
</dbReference>
<organism evidence="3 4">
    <name type="scientific">Kockovaella imperatae</name>
    <dbReference type="NCBI Taxonomy" id="4999"/>
    <lineage>
        <taxon>Eukaryota</taxon>
        <taxon>Fungi</taxon>
        <taxon>Dikarya</taxon>
        <taxon>Basidiomycota</taxon>
        <taxon>Agaricomycotina</taxon>
        <taxon>Tremellomycetes</taxon>
        <taxon>Tremellales</taxon>
        <taxon>Cuniculitremaceae</taxon>
        <taxon>Kockovaella</taxon>
    </lineage>
</organism>
<comment type="caution">
    <text evidence="3">The sequence shown here is derived from an EMBL/GenBank/DDBJ whole genome shotgun (WGS) entry which is preliminary data.</text>
</comment>
<evidence type="ECO:0000313" key="4">
    <source>
        <dbReference type="Proteomes" id="UP000193218"/>
    </source>
</evidence>
<dbReference type="OrthoDB" id="3366194at2759"/>